<keyword evidence="3" id="KW-1185">Reference proteome</keyword>
<dbReference type="PANTHER" id="PTHR28592:SF2">
    <property type="entry name" value="ARMADILLO REPEAT-CONTAINING PROTEIN 1"/>
    <property type="match status" value="1"/>
</dbReference>
<dbReference type="GO" id="GO:0046872">
    <property type="term" value="F:metal ion binding"/>
    <property type="evidence" value="ECO:0007669"/>
    <property type="project" value="InterPro"/>
</dbReference>
<feature type="region of interest" description="Disordered" evidence="1">
    <location>
        <begin position="1"/>
        <end position="24"/>
    </location>
</feature>
<evidence type="ECO:0000256" key="1">
    <source>
        <dbReference type="SAM" id="MobiDB-lite"/>
    </source>
</evidence>
<dbReference type="EMBL" id="SCEB01000378">
    <property type="protein sequence ID" value="RXM99448.1"/>
    <property type="molecule type" value="Genomic_DNA"/>
</dbReference>
<accession>A0A662YV76</accession>
<evidence type="ECO:0000313" key="2">
    <source>
        <dbReference type="EMBL" id="RXM99448.1"/>
    </source>
</evidence>
<comment type="caution">
    <text evidence="2">The sequence shown here is derived from an EMBL/GenBank/DDBJ whole genome shotgun (WGS) entry which is preliminary data.</text>
</comment>
<proteinExistence type="predicted"/>
<evidence type="ECO:0000313" key="3">
    <source>
        <dbReference type="Proteomes" id="UP000289886"/>
    </source>
</evidence>
<dbReference type="AlphaFoldDB" id="A0A662YV76"/>
<gene>
    <name evidence="2" type="ORF">EOD39_11498</name>
</gene>
<reference evidence="2 3" key="1">
    <citation type="submission" date="2019-01" db="EMBL/GenBank/DDBJ databases">
        <title>Draft Genome and Complete Hox-Cluster Characterization of the Sterlet Sturgeon (Acipenser ruthenus).</title>
        <authorList>
            <person name="Wei Q."/>
        </authorList>
    </citation>
    <scope>NUCLEOTIDE SEQUENCE [LARGE SCALE GENOMIC DNA]</scope>
    <source>
        <strain evidence="2">WHYD16114868_AA</strain>
        <tissue evidence="2">Blood</tissue>
    </source>
</reference>
<protein>
    <submittedName>
        <fullName evidence="2">Armadillo repeat-containing protein 1</fullName>
    </submittedName>
</protein>
<dbReference type="PANTHER" id="PTHR28592">
    <property type="entry name" value="ARMADILLO REPEAT-CONTAINING PROTEIN 1"/>
    <property type="match status" value="1"/>
</dbReference>
<organism evidence="2 3">
    <name type="scientific">Acipenser ruthenus</name>
    <name type="common">Sterlet sturgeon</name>
    <dbReference type="NCBI Taxonomy" id="7906"/>
    <lineage>
        <taxon>Eukaryota</taxon>
        <taxon>Metazoa</taxon>
        <taxon>Chordata</taxon>
        <taxon>Craniata</taxon>
        <taxon>Vertebrata</taxon>
        <taxon>Euteleostomi</taxon>
        <taxon>Actinopterygii</taxon>
        <taxon>Chondrostei</taxon>
        <taxon>Acipenseriformes</taxon>
        <taxon>Acipenseridae</taxon>
        <taxon>Acipenser</taxon>
    </lineage>
</organism>
<dbReference type="SUPFAM" id="SSF55008">
    <property type="entry name" value="HMA, heavy metal-associated domain"/>
    <property type="match status" value="1"/>
</dbReference>
<name>A0A662YV76_ACIRT</name>
<dbReference type="Proteomes" id="UP000289886">
    <property type="component" value="Unassembled WGS sequence"/>
</dbReference>
<dbReference type="InterPro" id="IPR036163">
    <property type="entry name" value="HMA_dom_sf"/>
</dbReference>
<sequence>MCIVLNSPVNNKAAGTPDAPRRKAKSQLFINSSKEKAKSVTLHIQGLDNADNKGICEEALLKVKGVISFTFQMALKRCTMRICSDLAVEVIN</sequence>